<evidence type="ECO:0000256" key="6">
    <source>
        <dbReference type="ARBA" id="ARBA00023136"/>
    </source>
</evidence>
<evidence type="ECO:0000256" key="5">
    <source>
        <dbReference type="ARBA" id="ARBA00023006"/>
    </source>
</evidence>
<comment type="similarity">
    <text evidence="2 7">Belongs to the ATG5 family.</text>
</comment>
<dbReference type="GO" id="GO:0006995">
    <property type="term" value="P:cellular response to nitrogen starvation"/>
    <property type="evidence" value="ECO:0007669"/>
    <property type="project" value="TreeGrafter"/>
</dbReference>
<keyword evidence="4 7" id="KW-0832">Ubl conjugation</keyword>
<feature type="domain" description="Autophagy protein ATG5 UblA" evidence="10">
    <location>
        <begin position="11"/>
        <end position="106"/>
    </location>
</feature>
<gene>
    <name evidence="11" type="primary">atg5</name>
</gene>
<feature type="non-terminal residue" evidence="11">
    <location>
        <position position="286"/>
    </location>
</feature>
<dbReference type="InterPro" id="IPR048940">
    <property type="entry name" value="ATG5_HBR"/>
</dbReference>
<proteinExistence type="evidence at transcript level"/>
<dbReference type="SMR" id="Q3MQ21"/>
<dbReference type="GO" id="GO:0061908">
    <property type="term" value="C:phagophore"/>
    <property type="evidence" value="ECO:0007669"/>
    <property type="project" value="TreeGrafter"/>
</dbReference>
<accession>Q3MQ21</accession>
<feature type="domain" description="Autophagy protein ATG5 UblB" evidence="8">
    <location>
        <begin position="186"/>
        <end position="259"/>
    </location>
</feature>
<dbReference type="Pfam" id="PF20637">
    <property type="entry name" value="ATG5_HBR"/>
    <property type="match status" value="1"/>
</dbReference>
<evidence type="ECO:0000259" key="10">
    <source>
        <dbReference type="Pfam" id="PF20638"/>
    </source>
</evidence>
<dbReference type="GO" id="GO:0034727">
    <property type="term" value="P:piecemeal microautophagy of the nucleus"/>
    <property type="evidence" value="ECO:0007669"/>
    <property type="project" value="TreeGrafter"/>
</dbReference>
<evidence type="ECO:0000313" key="11">
    <source>
        <dbReference type="EMBL" id="CAJ31266.1"/>
    </source>
</evidence>
<dbReference type="GO" id="GO:0044233">
    <property type="term" value="C:mitochondria-associated endoplasmic reticulum membrane contact site"/>
    <property type="evidence" value="ECO:0007669"/>
    <property type="project" value="TreeGrafter"/>
</dbReference>
<keyword evidence="3 7" id="KW-1017">Isopeptide bond</keyword>
<evidence type="ECO:0000256" key="1">
    <source>
        <dbReference type="ARBA" id="ARBA00004623"/>
    </source>
</evidence>
<feature type="domain" description="Autophagy protein ATG5 alpha-helical bundle region" evidence="9">
    <location>
        <begin position="121"/>
        <end position="176"/>
    </location>
</feature>
<comment type="function">
    <text evidence="7">Involved in autophagic vesicle formation.</text>
</comment>
<dbReference type="InterPro" id="IPR007239">
    <property type="entry name" value="Atg5"/>
</dbReference>
<comment type="subunit">
    <text evidence="7">Conjugated with ATG12.</text>
</comment>
<evidence type="ECO:0000259" key="8">
    <source>
        <dbReference type="Pfam" id="PF04106"/>
    </source>
</evidence>
<dbReference type="Gene3D" id="3.10.20.620">
    <property type="match status" value="1"/>
</dbReference>
<evidence type="ECO:0000259" key="9">
    <source>
        <dbReference type="Pfam" id="PF20637"/>
    </source>
</evidence>
<comment type="subcellular location">
    <subcellularLocation>
        <location evidence="1 7">Preautophagosomal structure membrane</location>
        <topology evidence="1 7">Peripheral membrane protein</topology>
    </subcellularLocation>
</comment>
<dbReference type="FunFam" id="3.10.20.620:FF:000001">
    <property type="entry name" value="Autophagy related 5"/>
    <property type="match status" value="1"/>
</dbReference>
<dbReference type="GO" id="GO:0034274">
    <property type="term" value="C:Atg12-Atg5-Atg16 complex"/>
    <property type="evidence" value="ECO:0007669"/>
    <property type="project" value="TreeGrafter"/>
</dbReference>
<evidence type="ECO:0000256" key="4">
    <source>
        <dbReference type="ARBA" id="ARBA00022843"/>
    </source>
</evidence>
<dbReference type="Pfam" id="PF04106">
    <property type="entry name" value="ATG5_UblB"/>
    <property type="match status" value="1"/>
</dbReference>
<dbReference type="Gene3D" id="3.10.20.90">
    <property type="entry name" value="Phosphatidylinositol 3-kinase Catalytic Subunit, Chain A, domain 1"/>
    <property type="match status" value="1"/>
</dbReference>
<dbReference type="InterPro" id="IPR042527">
    <property type="entry name" value="Atg5_UblA_dom_sf"/>
</dbReference>
<dbReference type="PANTHER" id="PTHR13040:SF2">
    <property type="entry name" value="AUTOPHAGY PROTEIN 5"/>
    <property type="match status" value="1"/>
</dbReference>
<dbReference type="InterPro" id="IPR048318">
    <property type="entry name" value="ATG5_UblB"/>
</dbReference>
<evidence type="ECO:0000256" key="3">
    <source>
        <dbReference type="ARBA" id="ARBA00022499"/>
    </source>
</evidence>
<dbReference type="Pfam" id="PF20638">
    <property type="entry name" value="ATG5_UblA"/>
    <property type="match status" value="1"/>
</dbReference>
<evidence type="ECO:0000256" key="7">
    <source>
        <dbReference type="RuleBase" id="RU361202"/>
    </source>
</evidence>
<organism evidence="11">
    <name type="scientific">Callinectes sapidus</name>
    <name type="common">Blue crab</name>
    <dbReference type="NCBI Taxonomy" id="6763"/>
    <lineage>
        <taxon>Eukaryota</taxon>
        <taxon>Metazoa</taxon>
        <taxon>Ecdysozoa</taxon>
        <taxon>Arthropoda</taxon>
        <taxon>Crustacea</taxon>
        <taxon>Multicrustacea</taxon>
        <taxon>Malacostraca</taxon>
        <taxon>Eumalacostraca</taxon>
        <taxon>Eucarida</taxon>
        <taxon>Decapoda</taxon>
        <taxon>Pleocyemata</taxon>
        <taxon>Brachyura</taxon>
        <taxon>Eubrachyura</taxon>
        <taxon>Portunoidea</taxon>
        <taxon>Portunidae</taxon>
        <taxon>Portuninae</taxon>
        <taxon>Callinectes</taxon>
    </lineage>
</organism>
<protein>
    <recommendedName>
        <fullName evidence="7">Autophagy protein 5</fullName>
    </recommendedName>
</protein>
<dbReference type="GO" id="GO:0000422">
    <property type="term" value="P:autophagy of mitochondrion"/>
    <property type="evidence" value="ECO:0007669"/>
    <property type="project" value="TreeGrafter"/>
</dbReference>
<dbReference type="GO" id="GO:0007033">
    <property type="term" value="P:vacuole organization"/>
    <property type="evidence" value="ECO:0007669"/>
    <property type="project" value="UniProtKB-ARBA"/>
</dbReference>
<dbReference type="AlphaFoldDB" id="Q3MQ21"/>
<dbReference type="InterPro" id="IPR042526">
    <property type="entry name" value="Atg5_HR"/>
</dbReference>
<dbReference type="FunFam" id="1.10.246.190:FF:000001">
    <property type="entry name" value="Autophagy related 5"/>
    <property type="match status" value="1"/>
</dbReference>
<dbReference type="InterPro" id="IPR048939">
    <property type="entry name" value="ATG5_UblA"/>
</dbReference>
<evidence type="ECO:0000256" key="2">
    <source>
        <dbReference type="ARBA" id="ARBA00006910"/>
    </source>
</evidence>
<sequence>MAEDREILREVWDGRVPVCVQLASEDCNTLSAPDPYYLMVPRLSYFPLVMDKVRKHFLRLISQELQEAEMWLESDGMPLKWHYPVGVLFDLHCGGASLPWALTAHFSHFPEQDLIRCPTREVVESHFMSSLKEADGLKHRGQIITNMKSKDHKQLWMGLCNDKFDQFWAINRKLMESTPEEGFKFIPFRLHCPFQAPIQRLIRPLTEDGRRVTLADLLMEYLSVLSQEGDRVVIQGIEVPHDTPLQWLSEHLSHPDNFLTSATFLSSLEENTLSCPFILGIIDSRS</sequence>
<keyword evidence="5 7" id="KW-0072">Autophagy</keyword>
<dbReference type="GO" id="GO:0005776">
    <property type="term" value="C:autophagosome"/>
    <property type="evidence" value="ECO:0007669"/>
    <property type="project" value="TreeGrafter"/>
</dbReference>
<reference evidence="11" key="1">
    <citation type="submission" date="2005-09" db="EMBL/GenBank/DDBJ databases">
        <title>Phylogeny and biochemistry of the autophagy protein beclin 1.</title>
        <authorList>
            <person name="Botti J."/>
            <person name="Djavaheri-Mergny M."/>
            <person name="Codogno P."/>
            <person name="Oriol R."/>
        </authorList>
    </citation>
    <scope>NUCLEOTIDE SEQUENCE</scope>
</reference>
<dbReference type="PANTHER" id="PTHR13040">
    <property type="entry name" value="AUTOPHAGY PROTEIN 5"/>
    <property type="match status" value="1"/>
</dbReference>
<name>Q3MQ21_CALSI</name>
<keyword evidence="6 7" id="KW-0472">Membrane</keyword>
<dbReference type="Gene3D" id="1.10.246.190">
    <property type="entry name" value="Autophagy protein Apg5, helix rich domain"/>
    <property type="match status" value="1"/>
</dbReference>
<dbReference type="GO" id="GO:0034045">
    <property type="term" value="C:phagophore assembly site membrane"/>
    <property type="evidence" value="ECO:0007669"/>
    <property type="project" value="UniProtKB-SubCell"/>
</dbReference>
<dbReference type="GO" id="GO:0019776">
    <property type="term" value="F:Atg8-family ligase activity"/>
    <property type="evidence" value="ECO:0007669"/>
    <property type="project" value="TreeGrafter"/>
</dbReference>
<dbReference type="EMBL" id="AM086997">
    <property type="protein sequence ID" value="CAJ31266.1"/>
    <property type="molecule type" value="mRNA"/>
</dbReference>